<sequence>MTNVKWTIKGREFLHCNCAYGCPCQYNALPTQGHCSAVGVIEIEEGHHGDTRLDGLRCAMIVAWPGAIHEGRGEVVPIVDERASAAQREALLRIMSGQDTEPGATFFQVFSTTFETFHDPVFALIDFEVDIEGRTARVSIPGWMKARGEPILNPVTGEQHRARLNLPNGFEYDTCEVGRGWADTTGVLPLSLADSHAHFATIHMTERGVVH</sequence>
<dbReference type="OrthoDB" id="9802256at2"/>
<keyword evidence="2" id="KW-1185">Reference proteome</keyword>
<dbReference type="Proteomes" id="UP000094025">
    <property type="component" value="Unassembled WGS sequence"/>
</dbReference>
<dbReference type="AlphaFoldDB" id="A0A178Y3A7"/>
<evidence type="ECO:0000313" key="2">
    <source>
        <dbReference type="Proteomes" id="UP000094025"/>
    </source>
</evidence>
<accession>A0A178Y3A7</accession>
<dbReference type="RefSeq" id="WP_064241763.1">
    <property type="nucleotide sequence ID" value="NZ_LPUX01000053.1"/>
</dbReference>
<dbReference type="STRING" id="1472378.AU381_06320"/>
<dbReference type="EMBL" id="LPUX01000053">
    <property type="protein sequence ID" value="OAP41473.1"/>
    <property type="molecule type" value="Genomic_DNA"/>
</dbReference>
<dbReference type="InterPro" id="IPR009758">
    <property type="entry name" value="DUF1326"/>
</dbReference>
<gene>
    <name evidence="1" type="ORF">AU381_06320</name>
</gene>
<comment type="caution">
    <text evidence="1">The sequence shown here is derived from an EMBL/GenBank/DDBJ whole genome shotgun (WGS) entry which is preliminary data.</text>
</comment>
<dbReference type="Pfam" id="PF07040">
    <property type="entry name" value="DUF1326"/>
    <property type="match status" value="1"/>
</dbReference>
<evidence type="ECO:0000313" key="1">
    <source>
        <dbReference type="EMBL" id="OAP41473.1"/>
    </source>
</evidence>
<reference evidence="1 2" key="1">
    <citation type="journal article" date="2016" name="Int. J. Syst. Evol. Microbiol.">
        <title>Ensifer glycinis sp. nov., an novel rhizobial species associated with Glycine spp.</title>
        <authorList>
            <person name="Yan H."/>
            <person name="Yan J."/>
            <person name="Sui X.H."/>
            <person name="Wang E.T."/>
            <person name="Chen W.X."/>
            <person name="Zhang X.X."/>
            <person name="Chen W.F."/>
        </authorList>
    </citation>
    <scope>NUCLEOTIDE SEQUENCE [LARGE SCALE GENOMIC DNA]</scope>
    <source>
        <strain evidence="1 2">CCBAU 23380</strain>
    </source>
</reference>
<evidence type="ECO:0008006" key="3">
    <source>
        <dbReference type="Google" id="ProtNLM"/>
    </source>
</evidence>
<dbReference type="PIRSF" id="PIRSF033303">
    <property type="entry name" value="UCP033303"/>
    <property type="match status" value="1"/>
</dbReference>
<dbReference type="InterPro" id="IPR014581">
    <property type="entry name" value="UCP033303"/>
</dbReference>
<proteinExistence type="predicted"/>
<protein>
    <recommendedName>
        <fullName evidence="3">DUF1326 domain-containing protein</fullName>
    </recommendedName>
</protein>
<organism evidence="1 2">
    <name type="scientific">Sinorhizobium glycinis</name>
    <dbReference type="NCBI Taxonomy" id="1472378"/>
    <lineage>
        <taxon>Bacteria</taxon>
        <taxon>Pseudomonadati</taxon>
        <taxon>Pseudomonadota</taxon>
        <taxon>Alphaproteobacteria</taxon>
        <taxon>Hyphomicrobiales</taxon>
        <taxon>Rhizobiaceae</taxon>
        <taxon>Sinorhizobium/Ensifer group</taxon>
        <taxon>Sinorhizobium</taxon>
    </lineage>
</organism>
<name>A0A178Y3A7_9HYPH</name>